<sequence length="156" mass="17239">MESDGKLNLDEQEVLGNIFTLMFAGHETTASAVTATLGYLAIYEEEQEKAYEEISKALPRSADLTLDDLQNLYHLLACFHEASRIYRAFSNLNAPIAFSHFLLPASGFGIIRELTENIAITVTRLAKQRIALQKGTLVVIDIIAIRALGPKKGMLD</sequence>
<dbReference type="PANTHER" id="PTHR24305">
    <property type="entry name" value="CYTOCHROME P450"/>
    <property type="match status" value="1"/>
</dbReference>
<organism evidence="13 14">
    <name type="scientific">Mycena albidolilacea</name>
    <dbReference type="NCBI Taxonomy" id="1033008"/>
    <lineage>
        <taxon>Eukaryota</taxon>
        <taxon>Fungi</taxon>
        <taxon>Dikarya</taxon>
        <taxon>Basidiomycota</taxon>
        <taxon>Agaricomycotina</taxon>
        <taxon>Agaricomycetes</taxon>
        <taxon>Agaricomycetidae</taxon>
        <taxon>Agaricales</taxon>
        <taxon>Marasmiineae</taxon>
        <taxon>Mycenaceae</taxon>
        <taxon>Mycena</taxon>
    </lineage>
</organism>
<gene>
    <name evidence="13" type="ORF">DFH08DRAFT_381239</name>
</gene>
<dbReference type="GO" id="GO:0004497">
    <property type="term" value="F:monooxygenase activity"/>
    <property type="evidence" value="ECO:0007669"/>
    <property type="project" value="UniProtKB-KW"/>
</dbReference>
<dbReference type="Gene3D" id="1.10.630.10">
    <property type="entry name" value="Cytochrome P450"/>
    <property type="match status" value="1"/>
</dbReference>
<dbReference type="GO" id="GO:0005506">
    <property type="term" value="F:iron ion binding"/>
    <property type="evidence" value="ECO:0007669"/>
    <property type="project" value="InterPro"/>
</dbReference>
<comment type="pathway">
    <text evidence="3">Secondary metabolite biosynthesis; terpenoid biosynthesis.</text>
</comment>
<evidence type="ECO:0000256" key="7">
    <source>
        <dbReference type="ARBA" id="ARBA00022723"/>
    </source>
</evidence>
<keyword evidence="11" id="KW-0503">Monooxygenase</keyword>
<dbReference type="InterPro" id="IPR050121">
    <property type="entry name" value="Cytochrome_P450_monoxygenase"/>
</dbReference>
<evidence type="ECO:0000256" key="6">
    <source>
        <dbReference type="ARBA" id="ARBA00022692"/>
    </source>
</evidence>
<keyword evidence="14" id="KW-1185">Reference proteome</keyword>
<dbReference type="SUPFAM" id="SSF48264">
    <property type="entry name" value="Cytochrome P450"/>
    <property type="match status" value="1"/>
</dbReference>
<reference evidence="13" key="1">
    <citation type="submission" date="2023-03" db="EMBL/GenBank/DDBJ databases">
        <title>Massive genome expansion in bonnet fungi (Mycena s.s.) driven by repeated elements and novel gene families across ecological guilds.</title>
        <authorList>
            <consortium name="Lawrence Berkeley National Laboratory"/>
            <person name="Harder C.B."/>
            <person name="Miyauchi S."/>
            <person name="Viragh M."/>
            <person name="Kuo A."/>
            <person name="Thoen E."/>
            <person name="Andreopoulos B."/>
            <person name="Lu D."/>
            <person name="Skrede I."/>
            <person name="Drula E."/>
            <person name="Henrissat B."/>
            <person name="Morin E."/>
            <person name="Kohler A."/>
            <person name="Barry K."/>
            <person name="LaButti K."/>
            <person name="Morin E."/>
            <person name="Salamov A."/>
            <person name="Lipzen A."/>
            <person name="Mereny Z."/>
            <person name="Hegedus B."/>
            <person name="Baldrian P."/>
            <person name="Stursova M."/>
            <person name="Weitz H."/>
            <person name="Taylor A."/>
            <person name="Grigoriev I.V."/>
            <person name="Nagy L.G."/>
            <person name="Martin F."/>
            <person name="Kauserud H."/>
        </authorList>
    </citation>
    <scope>NUCLEOTIDE SEQUENCE</scope>
    <source>
        <strain evidence="13">CBHHK002</strain>
    </source>
</reference>
<proteinExistence type="inferred from homology"/>
<evidence type="ECO:0000313" key="14">
    <source>
        <dbReference type="Proteomes" id="UP001218218"/>
    </source>
</evidence>
<keyword evidence="6" id="KW-0812">Transmembrane</keyword>
<dbReference type="GO" id="GO:0016020">
    <property type="term" value="C:membrane"/>
    <property type="evidence" value="ECO:0007669"/>
    <property type="project" value="UniProtKB-SubCell"/>
</dbReference>
<dbReference type="EMBL" id="JARIHO010000005">
    <property type="protein sequence ID" value="KAJ7361678.1"/>
    <property type="molecule type" value="Genomic_DNA"/>
</dbReference>
<dbReference type="GO" id="GO:0016705">
    <property type="term" value="F:oxidoreductase activity, acting on paired donors, with incorporation or reduction of molecular oxygen"/>
    <property type="evidence" value="ECO:0007669"/>
    <property type="project" value="InterPro"/>
</dbReference>
<evidence type="ECO:0000256" key="10">
    <source>
        <dbReference type="ARBA" id="ARBA00023004"/>
    </source>
</evidence>
<comment type="similarity">
    <text evidence="4">Belongs to the cytochrome P450 family.</text>
</comment>
<evidence type="ECO:0000256" key="1">
    <source>
        <dbReference type="ARBA" id="ARBA00001971"/>
    </source>
</evidence>
<dbReference type="GO" id="GO:0020037">
    <property type="term" value="F:heme binding"/>
    <property type="evidence" value="ECO:0007669"/>
    <property type="project" value="InterPro"/>
</dbReference>
<comment type="cofactor">
    <cofactor evidence="1">
        <name>heme</name>
        <dbReference type="ChEBI" id="CHEBI:30413"/>
    </cofactor>
</comment>
<comment type="subcellular location">
    <subcellularLocation>
        <location evidence="2">Membrane</location>
    </subcellularLocation>
</comment>
<evidence type="ECO:0000256" key="11">
    <source>
        <dbReference type="ARBA" id="ARBA00023033"/>
    </source>
</evidence>
<keyword evidence="10" id="KW-0408">Iron</keyword>
<evidence type="ECO:0000256" key="3">
    <source>
        <dbReference type="ARBA" id="ARBA00004721"/>
    </source>
</evidence>
<evidence type="ECO:0000256" key="8">
    <source>
        <dbReference type="ARBA" id="ARBA00022989"/>
    </source>
</evidence>
<evidence type="ECO:0000256" key="4">
    <source>
        <dbReference type="ARBA" id="ARBA00010617"/>
    </source>
</evidence>
<keyword evidence="8" id="KW-1133">Transmembrane helix</keyword>
<dbReference type="PANTHER" id="PTHR24305:SF166">
    <property type="entry name" value="CYTOCHROME P450 12A4, MITOCHONDRIAL-RELATED"/>
    <property type="match status" value="1"/>
</dbReference>
<dbReference type="InterPro" id="IPR036396">
    <property type="entry name" value="Cyt_P450_sf"/>
</dbReference>
<keyword evidence="5" id="KW-0349">Heme</keyword>
<dbReference type="Proteomes" id="UP001218218">
    <property type="component" value="Unassembled WGS sequence"/>
</dbReference>
<evidence type="ECO:0000256" key="9">
    <source>
        <dbReference type="ARBA" id="ARBA00023002"/>
    </source>
</evidence>
<evidence type="ECO:0000313" key="13">
    <source>
        <dbReference type="EMBL" id="KAJ7361678.1"/>
    </source>
</evidence>
<dbReference type="InterPro" id="IPR001128">
    <property type="entry name" value="Cyt_P450"/>
</dbReference>
<comment type="caution">
    <text evidence="13">The sequence shown here is derived from an EMBL/GenBank/DDBJ whole genome shotgun (WGS) entry which is preliminary data.</text>
</comment>
<accession>A0AAD7AL96</accession>
<dbReference type="Pfam" id="PF00067">
    <property type="entry name" value="p450"/>
    <property type="match status" value="1"/>
</dbReference>
<name>A0AAD7AL96_9AGAR</name>
<protein>
    <submittedName>
        <fullName evidence="13">Cytochrome P450</fullName>
    </submittedName>
</protein>
<keyword evidence="12" id="KW-0472">Membrane</keyword>
<dbReference type="AlphaFoldDB" id="A0AAD7AL96"/>
<evidence type="ECO:0000256" key="5">
    <source>
        <dbReference type="ARBA" id="ARBA00022617"/>
    </source>
</evidence>
<keyword evidence="7" id="KW-0479">Metal-binding</keyword>
<evidence type="ECO:0000256" key="2">
    <source>
        <dbReference type="ARBA" id="ARBA00004370"/>
    </source>
</evidence>
<keyword evidence="9" id="KW-0560">Oxidoreductase</keyword>
<evidence type="ECO:0000256" key="12">
    <source>
        <dbReference type="ARBA" id="ARBA00023136"/>
    </source>
</evidence>